<dbReference type="InterPro" id="IPR036597">
    <property type="entry name" value="Fido-like_dom_sf"/>
</dbReference>
<dbReference type="AlphaFoldDB" id="A0A897NEH4"/>
<dbReference type="InterPro" id="IPR026287">
    <property type="entry name" value="SoFic-like"/>
</dbReference>
<dbReference type="PIRSF" id="PIRSF038925">
    <property type="entry name" value="AMP-prot_trans"/>
    <property type="match status" value="1"/>
</dbReference>
<proteinExistence type="predicted"/>
<dbReference type="PANTHER" id="PTHR13504:SF38">
    <property type="entry name" value="FIDO DOMAIN-CONTAINING PROTEIN"/>
    <property type="match status" value="1"/>
</dbReference>
<feature type="region of interest" description="Disordered" evidence="1">
    <location>
        <begin position="1"/>
        <end position="21"/>
    </location>
</feature>
<name>A0A897NEH4_9EURY</name>
<gene>
    <name evidence="3" type="ORF">HSBGL_0637</name>
</gene>
<dbReference type="InterPro" id="IPR003812">
    <property type="entry name" value="Fido"/>
</dbReference>
<feature type="domain" description="Fido" evidence="2">
    <location>
        <begin position="144"/>
        <end position="299"/>
    </location>
</feature>
<dbReference type="Pfam" id="PF02661">
    <property type="entry name" value="Fic"/>
    <property type="match status" value="1"/>
</dbReference>
<dbReference type="InterPro" id="IPR025758">
    <property type="entry name" value="Fic/DOC_N"/>
</dbReference>
<dbReference type="RefSeq" id="WP_229125577.1">
    <property type="nucleotide sequence ID" value="NZ_CP064789.1"/>
</dbReference>
<reference evidence="3" key="1">
    <citation type="submission" date="2020-11" db="EMBL/GenBank/DDBJ databases">
        <title>Carbohydrate-dependent, anaerobic sulfur respiration: A novel catabolism in halophilic archaea.</title>
        <authorList>
            <person name="Sorokin D.Y."/>
            <person name="Messina E."/>
            <person name="Smedile F."/>
            <person name="La Cono V."/>
            <person name="Hallsworth J.E."/>
            <person name="Yakimov M.M."/>
        </authorList>
    </citation>
    <scope>NUCLEOTIDE SEQUENCE</scope>
    <source>
        <strain evidence="3">HSR-Bgl</strain>
    </source>
</reference>
<accession>A0A897NEH4</accession>
<dbReference type="PROSITE" id="PS51459">
    <property type="entry name" value="FIDO"/>
    <property type="match status" value="1"/>
</dbReference>
<protein>
    <submittedName>
        <fullName evidence="3">Putative transciptional regulator</fullName>
    </submittedName>
</protein>
<dbReference type="PANTHER" id="PTHR13504">
    <property type="entry name" value="FIDO DOMAIN-CONTAINING PROTEIN DDB_G0283145"/>
    <property type="match status" value="1"/>
</dbReference>
<dbReference type="Gene3D" id="1.10.3290.10">
    <property type="entry name" value="Fido-like domain"/>
    <property type="match status" value="1"/>
</dbReference>
<organism evidence="3 4">
    <name type="scientific">Halapricum desulfuricans</name>
    <dbReference type="NCBI Taxonomy" id="2841257"/>
    <lineage>
        <taxon>Archaea</taxon>
        <taxon>Methanobacteriati</taxon>
        <taxon>Methanobacteriota</taxon>
        <taxon>Stenosarchaea group</taxon>
        <taxon>Halobacteria</taxon>
        <taxon>Halobacteriales</taxon>
        <taxon>Haloarculaceae</taxon>
        <taxon>Halapricum</taxon>
    </lineage>
</organism>
<sequence length="421" mass="47832">MRDGSDLPADAPGQYMPLRADEPLPKAYFPDKLPPSLELTDAVIDEVSRAMWALGRLEGLGSEVDNPGAVFSSFVYKEAEQSSQVEGTAVTVSDLYRYDVDELEIRQTVESDHEADVREARNYIRALDDAISFLQTAGVERESITTELVTSLHEQLLIRGRSKGEDPLPGEFRPGYAVIEEQASQSLGKQIRFVPPKPDSVPRLMDDLERFIQRGSHWPTLIDIAVAHYQFETIHPFKDGNGRVGRLLVVLMLVSSGLLHYPMLYLSSYIERYRTEYADRLLAVSEEGAWDEWLQFFLRGIREQAEEAFVRARLLVNTRQEYERRYTDTAKSVRRLSLALFEDPYFTVREASERIGVVYQTANNAVGELEADGVVEEITGNEQNRVFRAAEIMDIVEQPANTLPDPDELVDLEQAWKLPER</sequence>
<dbReference type="GeneID" id="68860167"/>
<dbReference type="Pfam" id="PF13784">
    <property type="entry name" value="Fic_N"/>
    <property type="match status" value="1"/>
</dbReference>
<evidence type="ECO:0000256" key="1">
    <source>
        <dbReference type="SAM" id="MobiDB-lite"/>
    </source>
</evidence>
<dbReference type="InterPro" id="IPR040198">
    <property type="entry name" value="Fido_containing"/>
</dbReference>
<evidence type="ECO:0000313" key="3">
    <source>
        <dbReference type="EMBL" id="QSG11072.1"/>
    </source>
</evidence>
<evidence type="ECO:0000259" key="2">
    <source>
        <dbReference type="PROSITE" id="PS51459"/>
    </source>
</evidence>
<evidence type="ECO:0000313" key="4">
    <source>
        <dbReference type="Proteomes" id="UP000663305"/>
    </source>
</evidence>
<dbReference type="Proteomes" id="UP000663305">
    <property type="component" value="Chromosome"/>
</dbReference>
<dbReference type="EMBL" id="CP064789">
    <property type="protein sequence ID" value="QSG11072.1"/>
    <property type="molecule type" value="Genomic_DNA"/>
</dbReference>
<dbReference type="SUPFAM" id="SSF140931">
    <property type="entry name" value="Fic-like"/>
    <property type="match status" value="1"/>
</dbReference>